<dbReference type="Proteomes" id="UP001141806">
    <property type="component" value="Unassembled WGS sequence"/>
</dbReference>
<organism evidence="1 2">
    <name type="scientific">Protea cynaroides</name>
    <dbReference type="NCBI Taxonomy" id="273540"/>
    <lineage>
        <taxon>Eukaryota</taxon>
        <taxon>Viridiplantae</taxon>
        <taxon>Streptophyta</taxon>
        <taxon>Embryophyta</taxon>
        <taxon>Tracheophyta</taxon>
        <taxon>Spermatophyta</taxon>
        <taxon>Magnoliopsida</taxon>
        <taxon>Proteales</taxon>
        <taxon>Proteaceae</taxon>
        <taxon>Protea</taxon>
    </lineage>
</organism>
<accession>A0A9Q0KBG2</accession>
<dbReference type="EMBL" id="JAMYWD010000007">
    <property type="protein sequence ID" value="KAJ4967397.1"/>
    <property type="molecule type" value="Genomic_DNA"/>
</dbReference>
<protein>
    <submittedName>
        <fullName evidence="1">Uncharacterized protein</fullName>
    </submittedName>
</protein>
<evidence type="ECO:0000313" key="1">
    <source>
        <dbReference type="EMBL" id="KAJ4967397.1"/>
    </source>
</evidence>
<proteinExistence type="predicted"/>
<evidence type="ECO:0000313" key="2">
    <source>
        <dbReference type="Proteomes" id="UP001141806"/>
    </source>
</evidence>
<name>A0A9Q0KBG2_9MAGN</name>
<comment type="caution">
    <text evidence="1">The sequence shown here is derived from an EMBL/GenBank/DDBJ whole genome shotgun (WGS) entry which is preliminary data.</text>
</comment>
<dbReference type="AlphaFoldDB" id="A0A9Q0KBG2"/>
<sequence>MEKRSFYFIRGTFPKQTDNVIHQLFLTRNLQGAMNHQAKLLFSHIQKHSKYGVIQIVQRHNKSLAFFSINNKMTLPSVPPILHHLAQLLGASHDTEIVFFLNRLEGWIEVLVYDKLVCCLGW</sequence>
<keyword evidence="2" id="KW-1185">Reference proteome</keyword>
<gene>
    <name evidence="1" type="ORF">NE237_019246</name>
</gene>
<reference evidence="1" key="1">
    <citation type="journal article" date="2023" name="Plant J.">
        <title>The genome of the king protea, Protea cynaroides.</title>
        <authorList>
            <person name="Chang J."/>
            <person name="Duong T.A."/>
            <person name="Schoeman C."/>
            <person name="Ma X."/>
            <person name="Roodt D."/>
            <person name="Barker N."/>
            <person name="Li Z."/>
            <person name="Van de Peer Y."/>
            <person name="Mizrachi E."/>
        </authorList>
    </citation>
    <scope>NUCLEOTIDE SEQUENCE</scope>
    <source>
        <tissue evidence="1">Young leaves</tissue>
    </source>
</reference>